<dbReference type="PANTHER" id="PTHR26451:SF860">
    <property type="entry name" value="ODORANT RECEPTOR-RELATED"/>
    <property type="match status" value="1"/>
</dbReference>
<keyword evidence="12 13" id="KW-0807">Transducer</keyword>
<feature type="transmembrane region" description="Helical" evidence="14">
    <location>
        <begin position="234"/>
        <end position="251"/>
    </location>
</feature>
<dbReference type="Proteomes" id="UP001591681">
    <property type="component" value="Unassembled WGS sequence"/>
</dbReference>
<dbReference type="EMBL" id="JBHFQA010000007">
    <property type="protein sequence ID" value="KAL2096386.1"/>
    <property type="molecule type" value="Genomic_DNA"/>
</dbReference>
<keyword evidence="5 14" id="KW-0552">Olfaction</keyword>
<evidence type="ECO:0000256" key="9">
    <source>
        <dbReference type="ARBA" id="ARBA00023157"/>
    </source>
</evidence>
<dbReference type="InterPro" id="IPR000725">
    <property type="entry name" value="Olfact_rcpt"/>
</dbReference>
<feature type="transmembrane region" description="Helical" evidence="14">
    <location>
        <begin position="24"/>
        <end position="45"/>
    </location>
</feature>
<evidence type="ECO:0000256" key="14">
    <source>
        <dbReference type="RuleBase" id="RU363047"/>
    </source>
</evidence>
<evidence type="ECO:0000256" key="4">
    <source>
        <dbReference type="ARBA" id="ARBA00022692"/>
    </source>
</evidence>
<dbReference type="AlphaFoldDB" id="A0ABD1KB53"/>
<evidence type="ECO:0000256" key="5">
    <source>
        <dbReference type="ARBA" id="ARBA00022725"/>
    </source>
</evidence>
<evidence type="ECO:0000256" key="8">
    <source>
        <dbReference type="ARBA" id="ARBA00023136"/>
    </source>
</evidence>
<keyword evidence="17" id="KW-1185">Reference proteome</keyword>
<keyword evidence="9" id="KW-1015">Disulfide bond</keyword>
<feature type="transmembrane region" description="Helical" evidence="14">
    <location>
        <begin position="139"/>
        <end position="162"/>
    </location>
</feature>
<dbReference type="GO" id="GO:0007608">
    <property type="term" value="P:sensory perception of smell"/>
    <property type="evidence" value="ECO:0007669"/>
    <property type="project" value="UniProtKB-KW"/>
</dbReference>
<evidence type="ECO:0000256" key="1">
    <source>
        <dbReference type="ARBA" id="ARBA00004651"/>
    </source>
</evidence>
<evidence type="ECO:0000256" key="11">
    <source>
        <dbReference type="ARBA" id="ARBA00023180"/>
    </source>
</evidence>
<dbReference type="PROSITE" id="PS00237">
    <property type="entry name" value="G_PROTEIN_RECEP_F1_1"/>
    <property type="match status" value="1"/>
</dbReference>
<keyword evidence="6 14" id="KW-1133">Transmembrane helix</keyword>
<evidence type="ECO:0000256" key="10">
    <source>
        <dbReference type="ARBA" id="ARBA00023170"/>
    </source>
</evidence>
<feature type="transmembrane region" description="Helical" evidence="14">
    <location>
        <begin position="271"/>
        <end position="289"/>
    </location>
</feature>
<keyword evidence="7 13" id="KW-0297">G-protein coupled receptor</keyword>
<sequence length="323" mass="36159">MENSSFHKFFILTGLQQSGRNKALYFYLTCTLYILIIAMNVTVIITVRVDKALHEPMYIFLSNLCVNGLYGTVGFYPKFLIDLLSDVAVISYPQCLTQTFVIYSSAACEMTTLTAMAFDRYVAICRPLQYHSILTTDMVLKLSLLAWFYPVSVSLAVVILTVRVPICGSLISKLFCDIPSILKQGCYPTPANRIFGIILMMGQVIQVLLICVSYAQIVHVCLQSSAGRRRFTQTCLPHIIALFVSILSVLFDLSCSWADTTNLPLALRNALGMQFLILPPICNPLVYGLQLPQIRRAILKTYLKPKVSKNKCNNRRSVIKAIG</sequence>
<comment type="caution">
    <text evidence="16">The sequence shown here is derived from an EMBL/GenBank/DDBJ whole genome shotgun (WGS) entry which is preliminary data.</text>
</comment>
<evidence type="ECO:0000256" key="13">
    <source>
        <dbReference type="RuleBase" id="RU000688"/>
    </source>
</evidence>
<evidence type="ECO:0000256" key="7">
    <source>
        <dbReference type="ARBA" id="ARBA00023040"/>
    </source>
</evidence>
<evidence type="ECO:0000259" key="15">
    <source>
        <dbReference type="PROSITE" id="PS50262"/>
    </source>
</evidence>
<feature type="transmembrane region" description="Helical" evidence="14">
    <location>
        <begin position="194"/>
        <end position="222"/>
    </location>
</feature>
<keyword evidence="2 14" id="KW-1003">Cell membrane</keyword>
<keyword evidence="11" id="KW-0325">Glycoprotein</keyword>
<evidence type="ECO:0000256" key="2">
    <source>
        <dbReference type="ARBA" id="ARBA00022475"/>
    </source>
</evidence>
<evidence type="ECO:0000313" key="17">
    <source>
        <dbReference type="Proteomes" id="UP001591681"/>
    </source>
</evidence>
<dbReference type="GO" id="GO:0005886">
    <property type="term" value="C:plasma membrane"/>
    <property type="evidence" value="ECO:0007669"/>
    <property type="project" value="UniProtKB-SubCell"/>
</dbReference>
<organism evidence="16 17">
    <name type="scientific">Coilia grayii</name>
    <name type="common">Gray's grenadier anchovy</name>
    <dbReference type="NCBI Taxonomy" id="363190"/>
    <lineage>
        <taxon>Eukaryota</taxon>
        <taxon>Metazoa</taxon>
        <taxon>Chordata</taxon>
        <taxon>Craniata</taxon>
        <taxon>Vertebrata</taxon>
        <taxon>Euteleostomi</taxon>
        <taxon>Actinopterygii</taxon>
        <taxon>Neopterygii</taxon>
        <taxon>Teleostei</taxon>
        <taxon>Clupei</taxon>
        <taxon>Clupeiformes</taxon>
        <taxon>Clupeoidei</taxon>
        <taxon>Engraulidae</taxon>
        <taxon>Coilinae</taxon>
        <taxon>Coilia</taxon>
    </lineage>
</organism>
<dbReference type="GO" id="GO:0004930">
    <property type="term" value="F:G protein-coupled receptor activity"/>
    <property type="evidence" value="ECO:0007669"/>
    <property type="project" value="UniProtKB-KW"/>
</dbReference>
<proteinExistence type="inferred from homology"/>
<keyword evidence="8 14" id="KW-0472">Membrane</keyword>
<dbReference type="FunFam" id="1.20.1070.10:FF:000024">
    <property type="entry name" value="Olfactory receptor"/>
    <property type="match status" value="1"/>
</dbReference>
<feature type="domain" description="G-protein coupled receptors family 1 profile" evidence="15">
    <location>
        <begin position="39"/>
        <end position="323"/>
    </location>
</feature>
<dbReference type="InterPro" id="IPR000276">
    <property type="entry name" value="GPCR_Rhodpsn"/>
</dbReference>
<keyword evidence="10 13" id="KW-0675">Receptor</keyword>
<dbReference type="InterPro" id="IPR017452">
    <property type="entry name" value="GPCR_Rhodpsn_7TM"/>
</dbReference>
<dbReference type="PRINTS" id="PR00237">
    <property type="entry name" value="GPCRRHODOPSN"/>
</dbReference>
<accession>A0ABD1KB53</accession>
<dbReference type="PRINTS" id="PR00245">
    <property type="entry name" value="OLFACTORYR"/>
</dbReference>
<protein>
    <recommendedName>
        <fullName evidence="14">Olfactory receptor</fullName>
    </recommendedName>
</protein>
<dbReference type="Pfam" id="PF13853">
    <property type="entry name" value="7tm_4"/>
    <property type="match status" value="1"/>
</dbReference>
<dbReference type="SUPFAM" id="SSF81321">
    <property type="entry name" value="Family A G protein-coupled receptor-like"/>
    <property type="match status" value="1"/>
</dbReference>
<dbReference type="PANTHER" id="PTHR26451">
    <property type="entry name" value="G_PROTEIN_RECEP_F1_2 DOMAIN-CONTAINING PROTEIN"/>
    <property type="match status" value="1"/>
</dbReference>
<dbReference type="PROSITE" id="PS50262">
    <property type="entry name" value="G_PROTEIN_RECEP_F1_2"/>
    <property type="match status" value="1"/>
</dbReference>
<comment type="subcellular location">
    <subcellularLocation>
        <location evidence="1 14">Cell membrane</location>
        <topology evidence="1 14">Multi-pass membrane protein</topology>
    </subcellularLocation>
</comment>
<reference evidence="16 17" key="1">
    <citation type="submission" date="2024-09" db="EMBL/GenBank/DDBJ databases">
        <title>A chromosome-level genome assembly of Gray's grenadier anchovy, Coilia grayii.</title>
        <authorList>
            <person name="Fu Z."/>
        </authorList>
    </citation>
    <scope>NUCLEOTIDE SEQUENCE [LARGE SCALE GENOMIC DNA]</scope>
    <source>
        <strain evidence="16">G4</strain>
        <tissue evidence="16">Muscle</tissue>
    </source>
</reference>
<evidence type="ECO:0000256" key="3">
    <source>
        <dbReference type="ARBA" id="ARBA00022606"/>
    </source>
</evidence>
<evidence type="ECO:0000256" key="6">
    <source>
        <dbReference type="ARBA" id="ARBA00022989"/>
    </source>
</evidence>
<dbReference type="Gene3D" id="1.20.1070.10">
    <property type="entry name" value="Rhodopsin 7-helix transmembrane proteins"/>
    <property type="match status" value="1"/>
</dbReference>
<feature type="transmembrane region" description="Helical" evidence="14">
    <location>
        <begin position="96"/>
        <end position="118"/>
    </location>
</feature>
<feature type="transmembrane region" description="Helical" evidence="14">
    <location>
        <begin position="57"/>
        <end position="76"/>
    </location>
</feature>
<gene>
    <name evidence="16" type="ORF">ACEWY4_008534</name>
</gene>
<name>A0ABD1KB53_9TELE</name>
<keyword evidence="3 14" id="KW-0716">Sensory transduction</keyword>
<dbReference type="InterPro" id="IPR052921">
    <property type="entry name" value="GPCR1_Superfamily_Member"/>
</dbReference>
<keyword evidence="4 13" id="KW-0812">Transmembrane</keyword>
<evidence type="ECO:0000313" key="16">
    <source>
        <dbReference type="EMBL" id="KAL2096386.1"/>
    </source>
</evidence>
<evidence type="ECO:0000256" key="12">
    <source>
        <dbReference type="ARBA" id="ARBA00023224"/>
    </source>
</evidence>
<comment type="similarity">
    <text evidence="13">Belongs to the G-protein coupled receptor 1 family.</text>
</comment>